<accession>A0A177IV58</accession>
<proteinExistence type="predicted"/>
<dbReference type="EMBL" id="LSTQ01000002">
    <property type="protein sequence ID" value="OAH32171.1"/>
    <property type="molecule type" value="Genomic_DNA"/>
</dbReference>
<feature type="region of interest" description="Disordered" evidence="1">
    <location>
        <begin position="1"/>
        <end position="40"/>
    </location>
</feature>
<organism evidence="2 3">
    <name type="scientific">Corynebacterium stationis</name>
    <dbReference type="NCBI Taxonomy" id="1705"/>
    <lineage>
        <taxon>Bacteria</taxon>
        <taxon>Bacillati</taxon>
        <taxon>Actinomycetota</taxon>
        <taxon>Actinomycetes</taxon>
        <taxon>Mycobacteriales</taxon>
        <taxon>Corynebacteriaceae</taxon>
        <taxon>Corynebacterium</taxon>
    </lineage>
</organism>
<feature type="compositionally biased region" description="Polar residues" evidence="1">
    <location>
        <begin position="19"/>
        <end position="40"/>
    </location>
</feature>
<keyword evidence="3" id="KW-1185">Reference proteome</keyword>
<evidence type="ECO:0000313" key="3">
    <source>
        <dbReference type="Proteomes" id="UP000076947"/>
    </source>
</evidence>
<dbReference type="Proteomes" id="UP000076947">
    <property type="component" value="Unassembled WGS sequence"/>
</dbReference>
<gene>
    <name evidence="2" type="ORF">AYJ05_12430</name>
</gene>
<comment type="caution">
    <text evidence="2">The sequence shown here is derived from an EMBL/GenBank/DDBJ whole genome shotgun (WGS) entry which is preliminary data.</text>
</comment>
<sequence>MKRDDPIFNKVESMKPQGNIDNQEINQEDGQTSSSVAQNAAPQPFAFLQPFGEGAIGVCDVEGNCS</sequence>
<evidence type="ECO:0000313" key="2">
    <source>
        <dbReference type="EMBL" id="OAH32171.1"/>
    </source>
</evidence>
<dbReference type="AlphaFoldDB" id="A0A177IV58"/>
<protein>
    <submittedName>
        <fullName evidence="2">Uncharacterized protein</fullName>
    </submittedName>
</protein>
<evidence type="ECO:0000256" key="1">
    <source>
        <dbReference type="SAM" id="MobiDB-lite"/>
    </source>
</evidence>
<reference evidence="3" key="1">
    <citation type="submission" date="2016-02" db="EMBL/GenBank/DDBJ databases">
        <authorList>
            <person name="Kaur G."/>
            <person name="Nair G.R."/>
            <person name="Mayilraj S."/>
        </authorList>
    </citation>
    <scope>NUCLEOTIDE SEQUENCE [LARGE SCALE GENOMIC DNA]</scope>
    <source>
        <strain evidence="3">GA-15</strain>
    </source>
</reference>
<name>A0A177IV58_9CORY</name>